<name>A0ABX9SW08_SPHMI</name>
<dbReference type="PROSITE" id="PS01332">
    <property type="entry name" value="HTH_RRF2_1"/>
    <property type="match status" value="1"/>
</dbReference>
<proteinExistence type="predicted"/>
<dbReference type="SUPFAM" id="SSF46785">
    <property type="entry name" value="Winged helix' DNA-binding domain"/>
    <property type="match status" value="1"/>
</dbReference>
<gene>
    <name evidence="2" type="ORF">DFR51_3232</name>
</gene>
<dbReference type="Proteomes" id="UP000276029">
    <property type="component" value="Unassembled WGS sequence"/>
</dbReference>
<accession>A0ABX9SW08</accession>
<dbReference type="RefSeq" id="WP_338068334.1">
    <property type="nucleotide sequence ID" value="NZ_RBWX01000010.1"/>
</dbReference>
<dbReference type="Pfam" id="PF02082">
    <property type="entry name" value="Rrf2"/>
    <property type="match status" value="1"/>
</dbReference>
<evidence type="ECO:0000313" key="2">
    <source>
        <dbReference type="EMBL" id="RKS86524.1"/>
    </source>
</evidence>
<reference evidence="2 3" key="1">
    <citation type="submission" date="2018-10" db="EMBL/GenBank/DDBJ databases">
        <title>Genomic Encyclopedia of Type Strains, Phase IV (KMG-IV): sequencing the most valuable type-strain genomes for metagenomic binning, comparative biology and taxonomic classification.</title>
        <authorList>
            <person name="Goeker M."/>
        </authorList>
    </citation>
    <scope>NUCLEOTIDE SEQUENCE [LARGE SCALE GENOMIC DNA]</scope>
    <source>
        <strain evidence="2 3">DSM 19791</strain>
    </source>
</reference>
<dbReference type="InterPro" id="IPR036390">
    <property type="entry name" value="WH_DNA-bd_sf"/>
</dbReference>
<evidence type="ECO:0000313" key="3">
    <source>
        <dbReference type="Proteomes" id="UP000276029"/>
    </source>
</evidence>
<dbReference type="PANTHER" id="PTHR33221:SF4">
    <property type="entry name" value="HTH-TYPE TRANSCRIPTIONAL REPRESSOR NSRR"/>
    <property type="match status" value="1"/>
</dbReference>
<dbReference type="EMBL" id="RBWX01000010">
    <property type="protein sequence ID" value="RKS86524.1"/>
    <property type="molecule type" value="Genomic_DNA"/>
</dbReference>
<dbReference type="PANTHER" id="PTHR33221">
    <property type="entry name" value="WINGED HELIX-TURN-HELIX TRANSCRIPTIONAL REGULATOR, RRF2 FAMILY"/>
    <property type="match status" value="1"/>
</dbReference>
<dbReference type="PROSITE" id="PS51197">
    <property type="entry name" value="HTH_RRF2_2"/>
    <property type="match status" value="1"/>
</dbReference>
<keyword evidence="1" id="KW-0238">DNA-binding</keyword>
<comment type="caution">
    <text evidence="2">The sequence shown here is derived from an EMBL/GenBank/DDBJ whole genome shotgun (WGS) entry which is preliminary data.</text>
</comment>
<dbReference type="InterPro" id="IPR036388">
    <property type="entry name" value="WH-like_DNA-bd_sf"/>
</dbReference>
<protein>
    <submittedName>
        <fullName evidence="2">BadM/Rrf2 family transcriptional regulator</fullName>
    </submittedName>
</protein>
<evidence type="ECO:0000256" key="1">
    <source>
        <dbReference type="ARBA" id="ARBA00023125"/>
    </source>
</evidence>
<dbReference type="InterPro" id="IPR030489">
    <property type="entry name" value="TR_Rrf2-type_CS"/>
</dbReference>
<dbReference type="InterPro" id="IPR000944">
    <property type="entry name" value="Tscrpt_reg_Rrf2"/>
</dbReference>
<dbReference type="NCBIfam" id="TIGR00738">
    <property type="entry name" value="rrf2_super"/>
    <property type="match status" value="1"/>
</dbReference>
<organism evidence="2 3">
    <name type="scientific">Sphingosinicella microcystinivorans</name>
    <dbReference type="NCBI Taxonomy" id="335406"/>
    <lineage>
        <taxon>Bacteria</taxon>
        <taxon>Pseudomonadati</taxon>
        <taxon>Pseudomonadota</taxon>
        <taxon>Alphaproteobacteria</taxon>
        <taxon>Sphingomonadales</taxon>
        <taxon>Sphingosinicellaceae</taxon>
        <taxon>Sphingosinicella</taxon>
    </lineage>
</organism>
<keyword evidence="3" id="KW-1185">Reference proteome</keyword>
<sequence>MAGGGGVRLTRYTDYAVRVLMHLAVHPDRLCSIGEIAEAYAISRNHLMKIVNDLANAGYIASERGRGGGIRLARPAAEIGIGALVRHTEGEDELADCGRCVVAPACGLSGALGAALGAFMAVLDGYSLADITRRRAALEALLDVAG</sequence>
<dbReference type="Gene3D" id="1.10.10.10">
    <property type="entry name" value="Winged helix-like DNA-binding domain superfamily/Winged helix DNA-binding domain"/>
    <property type="match status" value="1"/>
</dbReference>